<feature type="non-terminal residue" evidence="1">
    <location>
        <position position="1"/>
    </location>
</feature>
<sequence>GENVFKAPEQLRSSFCNKVDVYGWGMTVMALWLAESRQSAQAVIPCLVRMQQSGHPPQAWCRKHPRLAAIISRSLIADDNERPSAAKVFQYLAQTEALWSDARFLKLQGYVCTDPAQGTPARAWIGPGLEQQKYWDRGTLGKSPVPAHLAGISQSTRRLPLLPYIRGSERHPDRNTSRASQQRELSPIYREALTNILVLHVANLGRKQQLYKGWRLK</sequence>
<dbReference type="InterPro" id="IPR011009">
    <property type="entry name" value="Kinase-like_dom_sf"/>
</dbReference>
<dbReference type="EMBL" id="LGRX02003138">
    <property type="protein sequence ID" value="KAK3282847.1"/>
    <property type="molecule type" value="Genomic_DNA"/>
</dbReference>
<accession>A0AAE0GRA8</accession>
<organism evidence="1 2">
    <name type="scientific">Cymbomonas tetramitiformis</name>
    <dbReference type="NCBI Taxonomy" id="36881"/>
    <lineage>
        <taxon>Eukaryota</taxon>
        <taxon>Viridiplantae</taxon>
        <taxon>Chlorophyta</taxon>
        <taxon>Pyramimonadophyceae</taxon>
        <taxon>Pyramimonadales</taxon>
        <taxon>Pyramimonadaceae</taxon>
        <taxon>Cymbomonas</taxon>
    </lineage>
</organism>
<gene>
    <name evidence="1" type="ORF">CYMTET_9432</name>
</gene>
<proteinExistence type="predicted"/>
<evidence type="ECO:0008006" key="3">
    <source>
        <dbReference type="Google" id="ProtNLM"/>
    </source>
</evidence>
<name>A0AAE0GRA8_9CHLO</name>
<keyword evidence="2" id="KW-1185">Reference proteome</keyword>
<evidence type="ECO:0000313" key="1">
    <source>
        <dbReference type="EMBL" id="KAK3282847.1"/>
    </source>
</evidence>
<comment type="caution">
    <text evidence="1">The sequence shown here is derived from an EMBL/GenBank/DDBJ whole genome shotgun (WGS) entry which is preliminary data.</text>
</comment>
<dbReference type="SUPFAM" id="SSF56112">
    <property type="entry name" value="Protein kinase-like (PK-like)"/>
    <property type="match status" value="1"/>
</dbReference>
<dbReference type="Gene3D" id="1.10.510.10">
    <property type="entry name" value="Transferase(Phosphotransferase) domain 1"/>
    <property type="match status" value="1"/>
</dbReference>
<protein>
    <recommendedName>
        <fullName evidence="3">Protein kinase domain-containing protein</fullName>
    </recommendedName>
</protein>
<dbReference type="Proteomes" id="UP001190700">
    <property type="component" value="Unassembled WGS sequence"/>
</dbReference>
<dbReference type="AlphaFoldDB" id="A0AAE0GRA8"/>
<reference evidence="1 2" key="1">
    <citation type="journal article" date="2015" name="Genome Biol. Evol.">
        <title>Comparative Genomics of a Bacterivorous Green Alga Reveals Evolutionary Causalities and Consequences of Phago-Mixotrophic Mode of Nutrition.</title>
        <authorList>
            <person name="Burns J.A."/>
            <person name="Paasch A."/>
            <person name="Narechania A."/>
            <person name="Kim E."/>
        </authorList>
    </citation>
    <scope>NUCLEOTIDE SEQUENCE [LARGE SCALE GENOMIC DNA]</scope>
    <source>
        <strain evidence="1 2">PLY_AMNH</strain>
    </source>
</reference>
<evidence type="ECO:0000313" key="2">
    <source>
        <dbReference type="Proteomes" id="UP001190700"/>
    </source>
</evidence>